<dbReference type="EMBL" id="SJPS01000008">
    <property type="protein sequence ID" value="TWU21917.1"/>
    <property type="molecule type" value="Genomic_DNA"/>
</dbReference>
<dbReference type="GO" id="GO:0008803">
    <property type="term" value="F:bis(5'-nucleosyl)-tetraphosphatase (symmetrical) activity"/>
    <property type="evidence" value="ECO:0007669"/>
    <property type="project" value="TreeGrafter"/>
</dbReference>
<dbReference type="GO" id="GO:0110154">
    <property type="term" value="P:RNA decapping"/>
    <property type="evidence" value="ECO:0007669"/>
    <property type="project" value="TreeGrafter"/>
</dbReference>
<proteinExistence type="predicted"/>
<dbReference type="RefSeq" id="WP_146452640.1">
    <property type="nucleotide sequence ID" value="NZ_SJPS01000008.1"/>
</dbReference>
<dbReference type="SUPFAM" id="SSF56300">
    <property type="entry name" value="Metallo-dependent phosphatases"/>
    <property type="match status" value="1"/>
</dbReference>
<organism evidence="2 3">
    <name type="scientific">Bythopirellula polymerisocia</name>
    <dbReference type="NCBI Taxonomy" id="2528003"/>
    <lineage>
        <taxon>Bacteria</taxon>
        <taxon>Pseudomonadati</taxon>
        <taxon>Planctomycetota</taxon>
        <taxon>Planctomycetia</taxon>
        <taxon>Pirellulales</taxon>
        <taxon>Lacipirellulaceae</taxon>
        <taxon>Bythopirellula</taxon>
    </lineage>
</organism>
<keyword evidence="3" id="KW-1185">Reference proteome</keyword>
<dbReference type="Gene3D" id="3.60.21.10">
    <property type="match status" value="1"/>
</dbReference>
<evidence type="ECO:0000313" key="2">
    <source>
        <dbReference type="EMBL" id="TWU21917.1"/>
    </source>
</evidence>
<dbReference type="GO" id="GO:0004722">
    <property type="term" value="F:protein serine/threonine phosphatase activity"/>
    <property type="evidence" value="ECO:0007669"/>
    <property type="project" value="UniProtKB-EC"/>
</dbReference>
<dbReference type="EC" id="3.1.3.16" evidence="2"/>
<dbReference type="PANTHER" id="PTHR42850:SF4">
    <property type="entry name" value="ZINC-DEPENDENT ENDOPOLYPHOSPHATASE"/>
    <property type="match status" value="1"/>
</dbReference>
<dbReference type="AlphaFoldDB" id="A0A5C6CDT4"/>
<evidence type="ECO:0000313" key="3">
    <source>
        <dbReference type="Proteomes" id="UP000318437"/>
    </source>
</evidence>
<accession>A0A5C6CDT4</accession>
<dbReference type="Pfam" id="PF00149">
    <property type="entry name" value="Metallophos"/>
    <property type="match status" value="1"/>
</dbReference>
<name>A0A5C6CDT4_9BACT</name>
<dbReference type="Proteomes" id="UP000318437">
    <property type="component" value="Unassembled WGS sequence"/>
</dbReference>
<evidence type="ECO:0000259" key="1">
    <source>
        <dbReference type="Pfam" id="PF00149"/>
    </source>
</evidence>
<sequence length="231" mass="25711">MSLTRTIAIGDIHGCYTALDTLLAAIELGPEDRFVVLGDIVDRGPGSCAVIERLMQLRDECELLPILGNHEQMLLDAVDSKIALQDWLSFGGAETLDSYGKGAGLSVLPQEHVDYLRTWPDYHETPSHFFAHGNYLANVKLAEQPWQWLRWESLRDLLPLMHVSGKTAVLGHTSNKQGEILNLGYLVCIDTYCHGGGWLTALEPETGKIWQTNKRGDVREGLLPPPQAAWR</sequence>
<feature type="domain" description="Calcineurin-like phosphoesterase" evidence="1">
    <location>
        <begin position="5"/>
        <end position="176"/>
    </location>
</feature>
<dbReference type="OrthoDB" id="384253at2"/>
<reference evidence="2 3" key="1">
    <citation type="submission" date="2019-02" db="EMBL/GenBank/DDBJ databases">
        <title>Deep-cultivation of Planctomycetes and their phenomic and genomic characterization uncovers novel biology.</title>
        <authorList>
            <person name="Wiegand S."/>
            <person name="Jogler M."/>
            <person name="Boedeker C."/>
            <person name="Pinto D."/>
            <person name="Vollmers J."/>
            <person name="Rivas-Marin E."/>
            <person name="Kohn T."/>
            <person name="Peeters S.H."/>
            <person name="Heuer A."/>
            <person name="Rast P."/>
            <person name="Oberbeckmann S."/>
            <person name="Bunk B."/>
            <person name="Jeske O."/>
            <person name="Meyerdierks A."/>
            <person name="Storesund J.E."/>
            <person name="Kallscheuer N."/>
            <person name="Luecker S."/>
            <person name="Lage O.M."/>
            <person name="Pohl T."/>
            <person name="Merkel B.J."/>
            <person name="Hornburger P."/>
            <person name="Mueller R.-W."/>
            <person name="Bruemmer F."/>
            <person name="Labrenz M."/>
            <person name="Spormann A.M."/>
            <person name="Op Den Camp H."/>
            <person name="Overmann J."/>
            <person name="Amann R."/>
            <person name="Jetten M.S.M."/>
            <person name="Mascher T."/>
            <person name="Medema M.H."/>
            <person name="Devos D.P."/>
            <person name="Kaster A.-K."/>
            <person name="Ovreas L."/>
            <person name="Rohde M."/>
            <person name="Galperin M.Y."/>
            <person name="Jogler C."/>
        </authorList>
    </citation>
    <scope>NUCLEOTIDE SEQUENCE [LARGE SCALE GENOMIC DNA]</scope>
    <source>
        <strain evidence="2 3">Pla144</strain>
    </source>
</reference>
<dbReference type="InterPro" id="IPR029052">
    <property type="entry name" value="Metallo-depent_PP-like"/>
</dbReference>
<dbReference type="PANTHER" id="PTHR42850">
    <property type="entry name" value="METALLOPHOSPHOESTERASE"/>
    <property type="match status" value="1"/>
</dbReference>
<dbReference type="InterPro" id="IPR004843">
    <property type="entry name" value="Calcineurin-like_PHP"/>
</dbReference>
<comment type="caution">
    <text evidence="2">The sequence shown here is derived from an EMBL/GenBank/DDBJ whole genome shotgun (WGS) entry which is preliminary data.</text>
</comment>
<gene>
    <name evidence="2" type="primary">pphA</name>
    <name evidence="2" type="ORF">Pla144_43840</name>
</gene>
<dbReference type="GO" id="GO:0005737">
    <property type="term" value="C:cytoplasm"/>
    <property type="evidence" value="ECO:0007669"/>
    <property type="project" value="TreeGrafter"/>
</dbReference>
<protein>
    <submittedName>
        <fullName evidence="2">Serine/threonine-protein phosphatase 1</fullName>
        <ecNumber evidence="2">3.1.3.16</ecNumber>
    </submittedName>
</protein>
<keyword evidence="2" id="KW-0378">Hydrolase</keyword>
<dbReference type="InterPro" id="IPR050126">
    <property type="entry name" value="Ap4A_hydrolase"/>
</dbReference>